<evidence type="ECO:0000313" key="3">
    <source>
        <dbReference type="Proteomes" id="UP001642409"/>
    </source>
</evidence>
<comment type="caution">
    <text evidence="1">The sequence shown here is derived from an EMBL/GenBank/DDBJ whole genome shotgun (WGS) entry which is preliminary data.</text>
</comment>
<keyword evidence="3" id="KW-1185">Reference proteome</keyword>
<proteinExistence type="predicted"/>
<gene>
    <name evidence="2" type="ORF">HINF_LOCUS13112</name>
    <name evidence="1" type="ORF">HINF_LOCUS29622</name>
</gene>
<accession>A0AA86PPG0</accession>
<dbReference type="Proteomes" id="UP001642409">
    <property type="component" value="Unassembled WGS sequence"/>
</dbReference>
<evidence type="ECO:0000313" key="1">
    <source>
        <dbReference type="EMBL" id="CAI9941977.1"/>
    </source>
</evidence>
<evidence type="ECO:0000313" key="2">
    <source>
        <dbReference type="EMBL" id="CAL5993533.1"/>
    </source>
</evidence>
<sequence length="110" mass="12603">MVVLGIELTTQLSVVISSPFTKNLRLDETFVKIDPAPTRQDNGTLTFPNSLDKTIFVTAGLTFVIFILQQKQHYKHLYMIRNKKAVIIQQETLYVYPSPYHFSPSTIKTI</sequence>
<name>A0AA86PPG0_9EUKA</name>
<dbReference type="AlphaFoldDB" id="A0AA86PPG0"/>
<dbReference type="EMBL" id="CAXDID020000030">
    <property type="protein sequence ID" value="CAL5993533.1"/>
    <property type="molecule type" value="Genomic_DNA"/>
</dbReference>
<organism evidence="1">
    <name type="scientific">Hexamita inflata</name>
    <dbReference type="NCBI Taxonomy" id="28002"/>
    <lineage>
        <taxon>Eukaryota</taxon>
        <taxon>Metamonada</taxon>
        <taxon>Diplomonadida</taxon>
        <taxon>Hexamitidae</taxon>
        <taxon>Hexamitinae</taxon>
        <taxon>Hexamita</taxon>
    </lineage>
</organism>
<reference evidence="2 3" key="2">
    <citation type="submission" date="2024-07" db="EMBL/GenBank/DDBJ databases">
        <authorList>
            <person name="Akdeniz Z."/>
        </authorList>
    </citation>
    <scope>NUCLEOTIDE SEQUENCE [LARGE SCALE GENOMIC DNA]</scope>
</reference>
<reference evidence="1" key="1">
    <citation type="submission" date="2023-06" db="EMBL/GenBank/DDBJ databases">
        <authorList>
            <person name="Kurt Z."/>
        </authorList>
    </citation>
    <scope>NUCLEOTIDE SEQUENCE</scope>
</reference>
<protein>
    <submittedName>
        <fullName evidence="2">Hypothetical_protein</fullName>
    </submittedName>
</protein>
<dbReference type="EMBL" id="CATOUU010000697">
    <property type="protein sequence ID" value="CAI9941977.1"/>
    <property type="molecule type" value="Genomic_DNA"/>
</dbReference>